<comment type="caution">
    <text evidence="1">The sequence shown here is derived from an EMBL/GenBank/DDBJ whole genome shotgun (WGS) entry which is preliminary data.</text>
</comment>
<accession>A0A8S3XFW7</accession>
<dbReference type="AlphaFoldDB" id="A0A8S3XFW7"/>
<keyword evidence="2" id="KW-1185">Reference proteome</keyword>
<evidence type="ECO:0000313" key="2">
    <source>
        <dbReference type="Proteomes" id="UP000691718"/>
    </source>
</evidence>
<organism evidence="1 2">
    <name type="scientific">Parnassius apollo</name>
    <name type="common">Apollo butterfly</name>
    <name type="synonym">Papilio apollo</name>
    <dbReference type="NCBI Taxonomy" id="110799"/>
    <lineage>
        <taxon>Eukaryota</taxon>
        <taxon>Metazoa</taxon>
        <taxon>Ecdysozoa</taxon>
        <taxon>Arthropoda</taxon>
        <taxon>Hexapoda</taxon>
        <taxon>Insecta</taxon>
        <taxon>Pterygota</taxon>
        <taxon>Neoptera</taxon>
        <taxon>Endopterygota</taxon>
        <taxon>Lepidoptera</taxon>
        <taxon>Glossata</taxon>
        <taxon>Ditrysia</taxon>
        <taxon>Papilionoidea</taxon>
        <taxon>Papilionidae</taxon>
        <taxon>Parnassiinae</taxon>
        <taxon>Parnassini</taxon>
        <taxon>Parnassius</taxon>
        <taxon>Parnassius</taxon>
    </lineage>
</organism>
<protein>
    <submittedName>
        <fullName evidence="1">(apollo) hypothetical protein</fullName>
    </submittedName>
</protein>
<dbReference type="Proteomes" id="UP000691718">
    <property type="component" value="Unassembled WGS sequence"/>
</dbReference>
<dbReference type="OrthoDB" id="6617942at2759"/>
<reference evidence="1" key="1">
    <citation type="submission" date="2021-04" db="EMBL/GenBank/DDBJ databases">
        <authorList>
            <person name="Tunstrom K."/>
        </authorList>
    </citation>
    <scope>NUCLEOTIDE SEQUENCE</scope>
</reference>
<dbReference type="EMBL" id="CAJQZP010001153">
    <property type="protein sequence ID" value="CAG5023302.1"/>
    <property type="molecule type" value="Genomic_DNA"/>
</dbReference>
<name>A0A8S3XFW7_PARAO</name>
<gene>
    <name evidence="1" type="ORF">PAPOLLO_LOCUS17906</name>
</gene>
<proteinExistence type="predicted"/>
<sequence length="292" mass="32828">MVLGRTDLVQSKKLQNRKLRAIKHEIRHNSNIRIKEIPSTSYRLNRSEVCSNVDFPSCSSAADGIDTTQTVDQKPIKLTDASLHSFTTVCDRYGVSDRAASAIVSSVLCSASDADSEAQSTNVVDRMKLRRIRQKVREQFLTKERVKEIPALYFDERKDKTAKTVLKGSKRFRVIVQEEHISIIKESGSVYVGYVVPASGSARNIERAIHSFLTIEKISLESILAVGCDGTNKNTGKVGGVIRLLENRLSRTLQWIICLLHANELPLRHFFTYVDALIIQDLNHLQGKLVKH</sequence>
<evidence type="ECO:0000313" key="1">
    <source>
        <dbReference type="EMBL" id="CAG5023302.1"/>
    </source>
</evidence>